<evidence type="ECO:0000256" key="1">
    <source>
        <dbReference type="ARBA" id="ARBA00004167"/>
    </source>
</evidence>
<dbReference type="Proteomes" id="UP001209878">
    <property type="component" value="Unassembled WGS sequence"/>
</dbReference>
<comment type="subcellular location">
    <subcellularLocation>
        <location evidence="1">Membrane</location>
        <topology evidence="1">Single-pass membrane protein</topology>
    </subcellularLocation>
</comment>
<dbReference type="InterPro" id="IPR046755">
    <property type="entry name" value="VAS1_LD"/>
</dbReference>
<evidence type="ECO:0000259" key="9">
    <source>
        <dbReference type="Pfam" id="PF20520"/>
    </source>
</evidence>
<evidence type="ECO:0000313" key="10">
    <source>
        <dbReference type="EMBL" id="KAK2177091.1"/>
    </source>
</evidence>
<keyword evidence="11" id="KW-1185">Reference proteome</keyword>
<name>A0AAD9KTA0_RIDPI</name>
<sequence>MAALKVLVLWGLCVSSVFSSRSSVPAVIWTNNLMHKFPATLAGHSTSGDVFADYVHKSLADKKQNLVVFLQDKLNMEDLSQHADGDTFKNLKDLVGSQVSAHLSGIASPADALTKLKQEFAGKVHEVTPSTKVSDLPMSDEGHDMLVVHLPPTKNGQVEKTLKNSDLIIGSVMSKLQNAGKKYTAVYTAKESSQLPDETLYMGRHLLNAEMQNETTFLNVSGCIFFYANEITLNITDNMMYKLPPVINRSYTHGSCGNKTGSLVLMYPQDMFVKQDGVILQSFRLEMLFELSSRKWHTTNVSLSFTAKNGSMETSETNVELNGKFLFAPTGHCYHCGINMRFGAMKNATSKSTVTLRGLQVQVGEIKNGKFGRSNDCIGFFTLPIWSGLMVGFLLVAILSFGVIMLLMMNSIDRFDDPKGKTITVNVTD</sequence>
<feature type="transmembrane region" description="Helical" evidence="6">
    <location>
        <begin position="385"/>
        <end position="409"/>
    </location>
</feature>
<organism evidence="10 11">
    <name type="scientific">Ridgeia piscesae</name>
    <name type="common">Tubeworm</name>
    <dbReference type="NCBI Taxonomy" id="27915"/>
    <lineage>
        <taxon>Eukaryota</taxon>
        <taxon>Metazoa</taxon>
        <taxon>Spiralia</taxon>
        <taxon>Lophotrochozoa</taxon>
        <taxon>Annelida</taxon>
        <taxon>Polychaeta</taxon>
        <taxon>Sedentaria</taxon>
        <taxon>Canalipalpata</taxon>
        <taxon>Sabellida</taxon>
        <taxon>Siboglinidae</taxon>
        <taxon>Ridgeia</taxon>
    </lineage>
</organism>
<keyword evidence="5 6" id="KW-0472">Membrane</keyword>
<feature type="domain" description="V-type proton ATPase subunit S1/VOA1 transmembrane" evidence="9">
    <location>
        <begin position="379"/>
        <end position="417"/>
    </location>
</feature>
<feature type="domain" description="V-type proton ATPase subunit S1 luminal" evidence="8">
    <location>
        <begin position="223"/>
        <end position="363"/>
    </location>
</feature>
<dbReference type="InterPro" id="IPR046756">
    <property type="entry name" value="VAS1/VOA1_TM"/>
</dbReference>
<dbReference type="InterPro" id="IPR008388">
    <property type="entry name" value="Ac45_acc_su"/>
</dbReference>
<evidence type="ECO:0000313" key="11">
    <source>
        <dbReference type="Proteomes" id="UP001209878"/>
    </source>
</evidence>
<gene>
    <name evidence="10" type="ORF">NP493_619g05036</name>
</gene>
<evidence type="ECO:0000259" key="8">
    <source>
        <dbReference type="Pfam" id="PF05827"/>
    </source>
</evidence>
<evidence type="ECO:0000256" key="5">
    <source>
        <dbReference type="ARBA" id="ARBA00023136"/>
    </source>
</evidence>
<dbReference type="EMBL" id="JAODUO010000619">
    <property type="protein sequence ID" value="KAK2177091.1"/>
    <property type="molecule type" value="Genomic_DNA"/>
</dbReference>
<keyword evidence="3 6" id="KW-0812">Transmembrane</keyword>
<evidence type="ECO:0000256" key="3">
    <source>
        <dbReference type="ARBA" id="ARBA00022692"/>
    </source>
</evidence>
<evidence type="ECO:0000256" key="2">
    <source>
        <dbReference type="ARBA" id="ARBA00009037"/>
    </source>
</evidence>
<reference evidence="10" key="1">
    <citation type="journal article" date="2023" name="Mol. Biol. Evol.">
        <title>Third-Generation Sequencing Reveals the Adaptive Role of the Epigenome in Three Deep-Sea Polychaetes.</title>
        <authorList>
            <person name="Perez M."/>
            <person name="Aroh O."/>
            <person name="Sun Y."/>
            <person name="Lan Y."/>
            <person name="Juniper S.K."/>
            <person name="Young C.R."/>
            <person name="Angers B."/>
            <person name="Qian P.Y."/>
        </authorList>
    </citation>
    <scope>NUCLEOTIDE SEQUENCE</scope>
    <source>
        <strain evidence="10">R07B-5</strain>
    </source>
</reference>
<feature type="chain" id="PRO_5042119934" description="V-type proton ATPase subunit S1-like" evidence="7">
    <location>
        <begin position="20"/>
        <end position="429"/>
    </location>
</feature>
<dbReference type="Gene3D" id="2.40.160.110">
    <property type="match status" value="1"/>
</dbReference>
<dbReference type="Pfam" id="PF05827">
    <property type="entry name" value="VAS1_LD"/>
    <property type="match status" value="1"/>
</dbReference>
<dbReference type="GO" id="GO:0001671">
    <property type="term" value="F:ATPase activator activity"/>
    <property type="evidence" value="ECO:0007669"/>
    <property type="project" value="TreeGrafter"/>
</dbReference>
<proteinExistence type="inferred from homology"/>
<comment type="caution">
    <text evidence="10">The sequence shown here is derived from an EMBL/GenBank/DDBJ whole genome shotgun (WGS) entry which is preliminary data.</text>
</comment>
<protein>
    <recommendedName>
        <fullName evidence="12">V-type proton ATPase subunit S1-like</fullName>
    </recommendedName>
</protein>
<feature type="signal peptide" evidence="7">
    <location>
        <begin position="1"/>
        <end position="19"/>
    </location>
</feature>
<evidence type="ECO:0000256" key="4">
    <source>
        <dbReference type="ARBA" id="ARBA00022989"/>
    </source>
</evidence>
<dbReference type="AlphaFoldDB" id="A0AAD9KTA0"/>
<dbReference type="GO" id="GO:0030641">
    <property type="term" value="P:regulation of cellular pH"/>
    <property type="evidence" value="ECO:0007669"/>
    <property type="project" value="TreeGrafter"/>
</dbReference>
<comment type="similarity">
    <text evidence="2">Belongs to the vacuolar ATPase subunit S1 family.</text>
</comment>
<keyword evidence="4 6" id="KW-1133">Transmembrane helix</keyword>
<evidence type="ECO:0000256" key="6">
    <source>
        <dbReference type="SAM" id="Phobius"/>
    </source>
</evidence>
<dbReference type="Pfam" id="PF20520">
    <property type="entry name" value="Ac45-VOA1_TM"/>
    <property type="match status" value="1"/>
</dbReference>
<dbReference type="GO" id="GO:0033176">
    <property type="term" value="C:proton-transporting V-type ATPase complex"/>
    <property type="evidence" value="ECO:0007669"/>
    <property type="project" value="TreeGrafter"/>
</dbReference>
<keyword evidence="7" id="KW-0732">Signal</keyword>
<dbReference type="PANTHER" id="PTHR12471:SF7">
    <property type="entry name" value="V-TYPE PROTON ATPASE SUBUNIT S1"/>
    <property type="match status" value="1"/>
</dbReference>
<dbReference type="PANTHER" id="PTHR12471">
    <property type="entry name" value="VACUOLAR ATP SYNTHASE SUBUNIT S1"/>
    <property type="match status" value="1"/>
</dbReference>
<evidence type="ECO:0008006" key="12">
    <source>
        <dbReference type="Google" id="ProtNLM"/>
    </source>
</evidence>
<evidence type="ECO:0000256" key="7">
    <source>
        <dbReference type="SAM" id="SignalP"/>
    </source>
</evidence>
<accession>A0AAD9KTA0</accession>